<dbReference type="Gene3D" id="1.10.1520.10">
    <property type="entry name" value="Ribonuclease III domain"/>
    <property type="match status" value="1"/>
</dbReference>
<organism evidence="8 9">
    <name type="scientific">Lentihominibacter faecis</name>
    <dbReference type="NCBI Taxonomy" id="2764712"/>
    <lineage>
        <taxon>Bacteria</taxon>
        <taxon>Bacillati</taxon>
        <taxon>Bacillota</taxon>
        <taxon>Clostridia</taxon>
        <taxon>Peptostreptococcales</taxon>
        <taxon>Anaerovoracaceae</taxon>
        <taxon>Lentihominibacter</taxon>
    </lineage>
</organism>
<dbReference type="PANTHER" id="PTHR34276">
    <property type="entry name" value="MINI-RIBONUCLEASE 3"/>
    <property type="match status" value="1"/>
</dbReference>
<comment type="subcellular location">
    <subcellularLocation>
        <location evidence="6">Cytoplasm</location>
    </subcellularLocation>
</comment>
<evidence type="ECO:0000256" key="6">
    <source>
        <dbReference type="HAMAP-Rule" id="MF_01468"/>
    </source>
</evidence>
<dbReference type="InterPro" id="IPR036389">
    <property type="entry name" value="RNase_III_sf"/>
</dbReference>
<dbReference type="AlphaFoldDB" id="A0A923SRS9"/>
<keyword evidence="3 6" id="KW-0540">Nuclease</keyword>
<sequence length="145" mass="16684">MKVENIKEINTTALAYMGDAVYELAVREEMMKQGYYNVNRLHHIATLYVRASAQAKIIKTIFDELDEKEQALVKRARNRKSATKAKNADPVTYKWATAFEALTGYLYLTENQDRLSWLMERAIGIVKDEHINGRKETKEKAAGQK</sequence>
<proteinExistence type="inferred from homology"/>
<comment type="cofactor">
    <cofactor evidence="6">
        <name>Mg(2+)</name>
        <dbReference type="ChEBI" id="CHEBI:18420"/>
    </cofactor>
</comment>
<gene>
    <name evidence="6" type="primary">mrnC</name>
    <name evidence="8" type="ORF">H8876_06745</name>
</gene>
<dbReference type="HAMAP" id="MF_01468">
    <property type="entry name" value="RNase_Mini_III"/>
    <property type="match status" value="1"/>
</dbReference>
<dbReference type="GO" id="GO:0006364">
    <property type="term" value="P:rRNA processing"/>
    <property type="evidence" value="ECO:0007669"/>
    <property type="project" value="UniProtKB-UniRule"/>
</dbReference>
<dbReference type="GO" id="GO:0004525">
    <property type="term" value="F:ribonuclease III activity"/>
    <property type="evidence" value="ECO:0007669"/>
    <property type="project" value="InterPro"/>
</dbReference>
<dbReference type="GO" id="GO:0005737">
    <property type="term" value="C:cytoplasm"/>
    <property type="evidence" value="ECO:0007669"/>
    <property type="project" value="UniProtKB-SubCell"/>
</dbReference>
<keyword evidence="2 6" id="KW-0698">rRNA processing</keyword>
<dbReference type="GO" id="GO:0019843">
    <property type="term" value="F:rRNA binding"/>
    <property type="evidence" value="ECO:0007669"/>
    <property type="project" value="UniProtKB-UniRule"/>
</dbReference>
<keyword evidence="6" id="KW-0963">Cytoplasm</keyword>
<evidence type="ECO:0000256" key="4">
    <source>
        <dbReference type="ARBA" id="ARBA00022759"/>
    </source>
</evidence>
<dbReference type="InterPro" id="IPR008226">
    <property type="entry name" value="Mini3_fam"/>
</dbReference>
<evidence type="ECO:0000256" key="2">
    <source>
        <dbReference type="ARBA" id="ARBA00022552"/>
    </source>
</evidence>
<keyword evidence="6" id="KW-0699">rRNA-binding</keyword>
<keyword evidence="9" id="KW-1185">Reference proteome</keyword>
<protein>
    <recommendedName>
        <fullName evidence="6">Mini-ribonuclease 3</fullName>
        <shortName evidence="6">Mini-3</shortName>
        <shortName evidence="6">Mini-RNase 3</shortName>
        <ecNumber evidence="6">3.1.26.-</ecNumber>
    </recommendedName>
    <alternativeName>
        <fullName evidence="6">Mini-RNase III</fullName>
        <shortName evidence="6">Mini-III</shortName>
    </alternativeName>
</protein>
<comment type="similarity">
    <text evidence="6">Belongs to the MrnC RNase family.</text>
</comment>
<evidence type="ECO:0000256" key="1">
    <source>
        <dbReference type="ARBA" id="ARBA00022517"/>
    </source>
</evidence>
<dbReference type="PIRSF" id="PIRSF005520">
    <property type="entry name" value="UCP005520"/>
    <property type="match status" value="1"/>
</dbReference>
<comment type="subunit">
    <text evidence="6">Homodimer.</text>
</comment>
<evidence type="ECO:0000313" key="9">
    <source>
        <dbReference type="Proteomes" id="UP000644115"/>
    </source>
</evidence>
<evidence type="ECO:0000259" key="7">
    <source>
        <dbReference type="Pfam" id="PF00636"/>
    </source>
</evidence>
<keyword evidence="4 6" id="KW-0255">Endonuclease</keyword>
<accession>A0A923SRS9</accession>
<dbReference type="SUPFAM" id="SSF69065">
    <property type="entry name" value="RNase III domain-like"/>
    <property type="match status" value="1"/>
</dbReference>
<keyword evidence="5 6" id="KW-0378">Hydrolase</keyword>
<feature type="domain" description="RNase III" evidence="7">
    <location>
        <begin position="13"/>
        <end position="110"/>
    </location>
</feature>
<keyword evidence="1 6" id="KW-0690">Ribosome biogenesis</keyword>
<comment type="caution">
    <text evidence="8">The sequence shown here is derived from an EMBL/GenBank/DDBJ whole genome shotgun (WGS) entry which is preliminary data.</text>
</comment>
<dbReference type="Pfam" id="PF00636">
    <property type="entry name" value="Ribonuclease_3"/>
    <property type="match status" value="1"/>
</dbReference>
<feature type="active site" evidence="6">
    <location>
        <position position="19"/>
    </location>
</feature>
<keyword evidence="6" id="KW-0460">Magnesium</keyword>
<dbReference type="PANTHER" id="PTHR34276:SF1">
    <property type="entry name" value="MINI-RIBONUCLEASE 3"/>
    <property type="match status" value="1"/>
</dbReference>
<evidence type="ECO:0000256" key="3">
    <source>
        <dbReference type="ARBA" id="ARBA00022722"/>
    </source>
</evidence>
<evidence type="ECO:0000256" key="5">
    <source>
        <dbReference type="ARBA" id="ARBA00022801"/>
    </source>
</evidence>
<dbReference type="Proteomes" id="UP000644115">
    <property type="component" value="Unassembled WGS sequence"/>
</dbReference>
<dbReference type="InterPro" id="IPR000999">
    <property type="entry name" value="RNase_III_dom"/>
</dbReference>
<dbReference type="EC" id="3.1.26.-" evidence="6"/>
<keyword evidence="6" id="KW-0694">RNA-binding</keyword>
<reference evidence="8" key="1">
    <citation type="submission" date="2020-08" db="EMBL/GenBank/DDBJ databases">
        <authorList>
            <person name="Liu C."/>
            <person name="Sun Q."/>
        </authorList>
    </citation>
    <scope>NUCLEOTIDE SEQUENCE</scope>
    <source>
        <strain evidence="8">BX16</strain>
    </source>
</reference>
<dbReference type="RefSeq" id="WP_177265715.1">
    <property type="nucleotide sequence ID" value="NZ_JACRWC010000086.1"/>
</dbReference>
<dbReference type="EMBL" id="JACRWC010000086">
    <property type="protein sequence ID" value="MBC5999695.1"/>
    <property type="molecule type" value="Genomic_DNA"/>
</dbReference>
<name>A0A923SRS9_9FIRM</name>
<comment type="function">
    <text evidence="6">Involved in correct processing of both the 5' and 3' ends of 23S rRNA precursor. Processes 30S rRNA precursor transcript even in absence of ribonuclease 3 (Rnc); Rnc processes 30S rRNA into smaller rRNA precursors.</text>
</comment>
<evidence type="ECO:0000313" key="8">
    <source>
        <dbReference type="EMBL" id="MBC5999695.1"/>
    </source>
</evidence>